<protein>
    <submittedName>
        <fullName evidence="1">Uncharacterized protein</fullName>
    </submittedName>
</protein>
<gene>
    <name evidence="1" type="ORF">LCGC14_1504980</name>
</gene>
<sequence length="81" mass="8566">MGKIKSIRVPSDDCVVNVGRRTEGDRIIEPGEPCNAHKGEWVDLLPVMSLETYLAAGSLALVASDDGKTSEEKVIAVQGAA</sequence>
<feature type="non-terminal residue" evidence="1">
    <location>
        <position position="81"/>
    </location>
</feature>
<proteinExistence type="predicted"/>
<name>A0A0F9J3F3_9ZZZZ</name>
<accession>A0A0F9J3F3</accession>
<evidence type="ECO:0000313" key="1">
    <source>
        <dbReference type="EMBL" id="KKM64088.1"/>
    </source>
</evidence>
<organism evidence="1">
    <name type="scientific">marine sediment metagenome</name>
    <dbReference type="NCBI Taxonomy" id="412755"/>
    <lineage>
        <taxon>unclassified sequences</taxon>
        <taxon>metagenomes</taxon>
        <taxon>ecological metagenomes</taxon>
    </lineage>
</organism>
<dbReference type="EMBL" id="LAZR01010972">
    <property type="protein sequence ID" value="KKM64088.1"/>
    <property type="molecule type" value="Genomic_DNA"/>
</dbReference>
<reference evidence="1" key="1">
    <citation type="journal article" date="2015" name="Nature">
        <title>Complex archaea that bridge the gap between prokaryotes and eukaryotes.</title>
        <authorList>
            <person name="Spang A."/>
            <person name="Saw J.H."/>
            <person name="Jorgensen S.L."/>
            <person name="Zaremba-Niedzwiedzka K."/>
            <person name="Martijn J."/>
            <person name="Lind A.E."/>
            <person name="van Eijk R."/>
            <person name="Schleper C."/>
            <person name="Guy L."/>
            <person name="Ettema T.J."/>
        </authorList>
    </citation>
    <scope>NUCLEOTIDE SEQUENCE</scope>
</reference>
<dbReference type="AlphaFoldDB" id="A0A0F9J3F3"/>
<comment type="caution">
    <text evidence="1">The sequence shown here is derived from an EMBL/GenBank/DDBJ whole genome shotgun (WGS) entry which is preliminary data.</text>
</comment>